<accession>A0A365U4J5</accession>
<keyword evidence="6" id="KW-1185">Reference proteome</keyword>
<evidence type="ECO:0000256" key="2">
    <source>
        <dbReference type="ARBA" id="ARBA00023125"/>
    </source>
</evidence>
<evidence type="ECO:0000256" key="3">
    <source>
        <dbReference type="ARBA" id="ARBA00023163"/>
    </source>
</evidence>
<dbReference type="SMART" id="SM00895">
    <property type="entry name" value="FCD"/>
    <property type="match status" value="1"/>
</dbReference>
<dbReference type="InterPro" id="IPR008920">
    <property type="entry name" value="TF_FadR/GntR_C"/>
</dbReference>
<dbReference type="OrthoDB" id="9815654at2"/>
<dbReference type="InterPro" id="IPR036388">
    <property type="entry name" value="WH-like_DNA-bd_sf"/>
</dbReference>
<protein>
    <submittedName>
        <fullName evidence="5">GntR family transcriptional regulator</fullName>
    </submittedName>
</protein>
<dbReference type="RefSeq" id="WP_113290673.1">
    <property type="nucleotide sequence ID" value="NZ_QNTQ01000021.1"/>
</dbReference>
<evidence type="ECO:0000313" key="6">
    <source>
        <dbReference type="Proteomes" id="UP000253370"/>
    </source>
</evidence>
<dbReference type="Pfam" id="PF07729">
    <property type="entry name" value="FCD"/>
    <property type="match status" value="1"/>
</dbReference>
<dbReference type="Gene3D" id="1.20.120.530">
    <property type="entry name" value="GntR ligand-binding domain-like"/>
    <property type="match status" value="1"/>
</dbReference>
<evidence type="ECO:0000313" key="5">
    <source>
        <dbReference type="EMBL" id="RBI83141.1"/>
    </source>
</evidence>
<feature type="domain" description="HTH gntR-type" evidence="4">
    <location>
        <begin position="16"/>
        <end position="83"/>
    </location>
</feature>
<organism evidence="5 6">
    <name type="scientific">Rhodosalinus halophilus</name>
    <dbReference type="NCBI Taxonomy" id="2259333"/>
    <lineage>
        <taxon>Bacteria</taxon>
        <taxon>Pseudomonadati</taxon>
        <taxon>Pseudomonadota</taxon>
        <taxon>Alphaproteobacteria</taxon>
        <taxon>Rhodobacterales</taxon>
        <taxon>Paracoccaceae</taxon>
        <taxon>Rhodosalinus</taxon>
    </lineage>
</organism>
<dbReference type="InterPro" id="IPR000524">
    <property type="entry name" value="Tscrpt_reg_HTH_GntR"/>
</dbReference>
<dbReference type="GO" id="GO:0003677">
    <property type="term" value="F:DNA binding"/>
    <property type="evidence" value="ECO:0007669"/>
    <property type="project" value="UniProtKB-KW"/>
</dbReference>
<dbReference type="SUPFAM" id="SSF46785">
    <property type="entry name" value="Winged helix' DNA-binding domain"/>
    <property type="match status" value="1"/>
</dbReference>
<proteinExistence type="predicted"/>
<dbReference type="AlphaFoldDB" id="A0A365U4J5"/>
<keyword evidence="1" id="KW-0805">Transcription regulation</keyword>
<dbReference type="PANTHER" id="PTHR43537">
    <property type="entry name" value="TRANSCRIPTIONAL REGULATOR, GNTR FAMILY"/>
    <property type="match status" value="1"/>
</dbReference>
<dbReference type="PANTHER" id="PTHR43537:SF39">
    <property type="entry name" value="HTH-TYPE TRANSCRIPTIONAL REGULATOR MCBR"/>
    <property type="match status" value="1"/>
</dbReference>
<dbReference type="SUPFAM" id="SSF48008">
    <property type="entry name" value="GntR ligand-binding domain-like"/>
    <property type="match status" value="1"/>
</dbReference>
<dbReference type="Pfam" id="PF00392">
    <property type="entry name" value="GntR"/>
    <property type="match status" value="1"/>
</dbReference>
<evidence type="ECO:0000256" key="1">
    <source>
        <dbReference type="ARBA" id="ARBA00023015"/>
    </source>
</evidence>
<dbReference type="InterPro" id="IPR036390">
    <property type="entry name" value="WH_DNA-bd_sf"/>
</dbReference>
<dbReference type="InterPro" id="IPR011711">
    <property type="entry name" value="GntR_C"/>
</dbReference>
<dbReference type="Gene3D" id="1.10.10.10">
    <property type="entry name" value="Winged helix-like DNA-binding domain superfamily/Winged helix DNA-binding domain"/>
    <property type="match status" value="1"/>
</dbReference>
<dbReference type="Proteomes" id="UP000253370">
    <property type="component" value="Unassembled WGS sequence"/>
</dbReference>
<keyword evidence="3" id="KW-0804">Transcription</keyword>
<dbReference type="GO" id="GO:0003700">
    <property type="term" value="F:DNA-binding transcription factor activity"/>
    <property type="evidence" value="ECO:0007669"/>
    <property type="project" value="InterPro"/>
</dbReference>
<dbReference type="EMBL" id="QNTQ01000021">
    <property type="protein sequence ID" value="RBI83141.1"/>
    <property type="molecule type" value="Genomic_DNA"/>
</dbReference>
<comment type="caution">
    <text evidence="5">The sequence shown here is derived from an EMBL/GenBank/DDBJ whole genome shotgun (WGS) entry which is preliminary data.</text>
</comment>
<sequence length="237" mass="25993">MTETPEAPERDPAERATLQEHVYRKLREALISGCYEPGHVLQVRALAEQFGVSTMPVREAQMRLVAERALQVLPNRAIRVPILDDAETEELYALRMLLETRAGRQAAERFDPAALAALEALQSEMDAAMERPGIDEALHLNAHFHFAIYRAGTTSVSLSVIESLWMMSGPIIRAPLRRGAARLPGSMDKSARTNHRLMIDGLRRGDGDAVAQAIEADLAVALAAFRGCGWPAESDAS</sequence>
<gene>
    <name evidence="5" type="ORF">DRV85_16980</name>
</gene>
<dbReference type="SMART" id="SM00345">
    <property type="entry name" value="HTH_GNTR"/>
    <property type="match status" value="1"/>
</dbReference>
<reference evidence="5 6" key="1">
    <citation type="submission" date="2018-07" db="EMBL/GenBank/DDBJ databases">
        <title>Rhodosalinus sp. strain E84T genomic sequence and assembly.</title>
        <authorList>
            <person name="Liu Z.-W."/>
            <person name="Lu D.-C."/>
        </authorList>
    </citation>
    <scope>NUCLEOTIDE SEQUENCE [LARGE SCALE GENOMIC DNA]</scope>
    <source>
        <strain evidence="5 6">E84</strain>
    </source>
</reference>
<name>A0A365U4J5_9RHOB</name>
<evidence type="ECO:0000259" key="4">
    <source>
        <dbReference type="PROSITE" id="PS50949"/>
    </source>
</evidence>
<dbReference type="PROSITE" id="PS50949">
    <property type="entry name" value="HTH_GNTR"/>
    <property type="match status" value="1"/>
</dbReference>
<keyword evidence="2" id="KW-0238">DNA-binding</keyword>